<evidence type="ECO:0000256" key="10">
    <source>
        <dbReference type="ARBA" id="ARBA00022777"/>
    </source>
</evidence>
<dbReference type="GO" id="GO:0005524">
    <property type="term" value="F:ATP binding"/>
    <property type="evidence" value="ECO:0007669"/>
    <property type="project" value="UniProtKB-UniRule"/>
</dbReference>
<keyword evidence="9 16" id="KW-0547">Nucleotide-binding</keyword>
<organism evidence="17 18">
    <name type="scientific">Idiomarina aquatica</name>
    <dbReference type="NCBI Taxonomy" id="1327752"/>
    <lineage>
        <taxon>Bacteria</taxon>
        <taxon>Pseudomonadati</taxon>
        <taxon>Pseudomonadota</taxon>
        <taxon>Gammaproteobacteria</taxon>
        <taxon>Alteromonadales</taxon>
        <taxon>Idiomarinaceae</taxon>
        <taxon>Idiomarina</taxon>
    </lineage>
</organism>
<evidence type="ECO:0000256" key="14">
    <source>
        <dbReference type="ARBA" id="ARBA00038036"/>
    </source>
</evidence>
<reference evidence="17 18" key="1">
    <citation type="submission" date="2019-03" db="EMBL/GenBank/DDBJ databases">
        <title>Freshwater and sediment microbial communities from various areas in North America, analyzing microbe dynamics in response to fracking.</title>
        <authorList>
            <person name="Lamendella R."/>
        </authorList>
    </citation>
    <scope>NUCLEOTIDE SEQUENCE [LARGE SCALE GENOMIC DNA]</scope>
    <source>
        <strain evidence="17 18">18_TX</strain>
    </source>
</reference>
<keyword evidence="7 16" id="KW-0963">Cytoplasm</keyword>
<keyword evidence="16" id="KW-0479">Metal-binding</keyword>
<evidence type="ECO:0000256" key="13">
    <source>
        <dbReference type="ARBA" id="ARBA00022993"/>
    </source>
</evidence>
<feature type="active site" description="Proton acceptor" evidence="16">
    <location>
        <position position="105"/>
    </location>
</feature>
<comment type="pathway">
    <text evidence="4 16">Cofactor biosynthesis; coenzyme A biosynthesis; CoA from (R)-pantothenate: step 1/5.</text>
</comment>
<keyword evidence="18" id="KW-1185">Reference proteome</keyword>
<keyword evidence="8 16" id="KW-0808">Transferase</keyword>
<dbReference type="PANTHER" id="PTHR34265">
    <property type="entry name" value="TYPE III PANTOTHENATE KINASE"/>
    <property type="match status" value="1"/>
</dbReference>
<evidence type="ECO:0000256" key="3">
    <source>
        <dbReference type="ARBA" id="ARBA00004496"/>
    </source>
</evidence>
<keyword evidence="12 16" id="KW-0630">Potassium</keyword>
<dbReference type="UniPathway" id="UPA00241">
    <property type="reaction ID" value="UER00352"/>
</dbReference>
<dbReference type="GO" id="GO:0015937">
    <property type="term" value="P:coenzyme A biosynthetic process"/>
    <property type="evidence" value="ECO:0007669"/>
    <property type="project" value="UniProtKB-UniRule"/>
</dbReference>
<evidence type="ECO:0000256" key="7">
    <source>
        <dbReference type="ARBA" id="ARBA00022490"/>
    </source>
</evidence>
<evidence type="ECO:0000256" key="9">
    <source>
        <dbReference type="ARBA" id="ARBA00022741"/>
    </source>
</evidence>
<evidence type="ECO:0000313" key="18">
    <source>
        <dbReference type="Proteomes" id="UP000295531"/>
    </source>
</evidence>
<dbReference type="HAMAP" id="MF_01274">
    <property type="entry name" value="Pantothen_kinase_3"/>
    <property type="match status" value="1"/>
</dbReference>
<keyword evidence="13 16" id="KW-0173">Coenzyme A biosynthesis</keyword>
<dbReference type="InterPro" id="IPR004619">
    <property type="entry name" value="Type_III_PanK"/>
</dbReference>
<evidence type="ECO:0000256" key="4">
    <source>
        <dbReference type="ARBA" id="ARBA00005225"/>
    </source>
</evidence>
<dbReference type="PANTHER" id="PTHR34265:SF1">
    <property type="entry name" value="TYPE III PANTOTHENATE KINASE"/>
    <property type="match status" value="1"/>
</dbReference>
<dbReference type="InterPro" id="IPR043129">
    <property type="entry name" value="ATPase_NBD"/>
</dbReference>
<feature type="binding site" evidence="16">
    <location>
        <position position="95"/>
    </location>
    <ligand>
        <name>substrate</name>
    </ligand>
</feature>
<name>A0A4R6P602_9GAMM</name>
<dbReference type="CDD" id="cd24015">
    <property type="entry name" value="ASKHA_NBD_PanK-III"/>
    <property type="match status" value="1"/>
</dbReference>
<feature type="binding site" evidence="16">
    <location>
        <begin position="103"/>
        <end position="106"/>
    </location>
    <ligand>
        <name>substrate</name>
    </ligand>
</feature>
<gene>
    <name evidence="16" type="primary">coaX</name>
    <name evidence="17" type="ORF">DEU29_107118</name>
</gene>
<feature type="binding site" evidence="16">
    <location>
        <position position="128"/>
    </location>
    <ligand>
        <name>ATP</name>
        <dbReference type="ChEBI" id="CHEBI:30616"/>
    </ligand>
</feature>
<dbReference type="GO" id="GO:0004594">
    <property type="term" value="F:pantothenate kinase activity"/>
    <property type="evidence" value="ECO:0007669"/>
    <property type="project" value="UniProtKB-UniRule"/>
</dbReference>
<dbReference type="GO" id="GO:0005737">
    <property type="term" value="C:cytoplasm"/>
    <property type="evidence" value="ECO:0007669"/>
    <property type="project" value="UniProtKB-SubCell"/>
</dbReference>
<evidence type="ECO:0000256" key="16">
    <source>
        <dbReference type="HAMAP-Rule" id="MF_01274"/>
    </source>
</evidence>
<comment type="subcellular location">
    <subcellularLocation>
        <location evidence="3 16">Cytoplasm</location>
    </subcellularLocation>
</comment>
<evidence type="ECO:0000256" key="15">
    <source>
        <dbReference type="ARBA" id="ARBA00040883"/>
    </source>
</evidence>
<proteinExistence type="inferred from homology"/>
<protein>
    <recommendedName>
        <fullName evidence="15 16">Type III pantothenate kinase</fullName>
        <ecNumber evidence="6 16">2.7.1.33</ecNumber>
    </recommendedName>
    <alternativeName>
        <fullName evidence="16">PanK-III</fullName>
    </alternativeName>
    <alternativeName>
        <fullName evidence="16">Pantothenic acid kinase</fullName>
    </alternativeName>
</protein>
<comment type="function">
    <text evidence="16">Catalyzes the phosphorylation of pantothenate (Pan), the first step in CoA biosynthesis.</text>
</comment>
<dbReference type="SUPFAM" id="SSF53067">
    <property type="entry name" value="Actin-like ATPase domain"/>
    <property type="match status" value="2"/>
</dbReference>
<comment type="caution">
    <text evidence="17">The sequence shown here is derived from an EMBL/GenBank/DDBJ whole genome shotgun (WGS) entry which is preliminary data.</text>
</comment>
<comment type="similarity">
    <text evidence="14 16">Belongs to the type III pantothenate kinase family.</text>
</comment>
<evidence type="ECO:0000256" key="6">
    <source>
        <dbReference type="ARBA" id="ARBA00012102"/>
    </source>
</evidence>
<dbReference type="RefSeq" id="WP_133539635.1">
    <property type="nucleotide sequence ID" value="NZ_SNXI01000007.1"/>
</dbReference>
<sequence length="253" mass="27535">MLLIDNGNTRTKFAVYNKGELRHDVKVVNADLAVTIDPTWVKDIKLALGTDTKVFGCSVGTAADRLIISERLAQSGLVVEWLKTSAEAGGVSNGYNDCWQQLGADRWFALVGYYQLKQENALIIDAGTALTIDWLVSDGRHLGGWIVPGRRLMQQSLHSGTANLNALLSESCYREPAVNTQQGMSFGVHYALVGAISQAIKASEQIFNQQPFSIIVTGGDGERLVKSLQAVESINYTRIDDLVFKGLAFAADN</sequence>
<dbReference type="OrthoDB" id="9781305at2"/>
<evidence type="ECO:0000256" key="2">
    <source>
        <dbReference type="ARBA" id="ARBA00001958"/>
    </source>
</evidence>
<keyword evidence="10 16" id="KW-0418">Kinase</keyword>
<dbReference type="EMBL" id="SNXI01000007">
    <property type="protein sequence ID" value="TDP33298.1"/>
    <property type="molecule type" value="Genomic_DNA"/>
</dbReference>
<dbReference type="GO" id="GO:0046872">
    <property type="term" value="F:metal ion binding"/>
    <property type="evidence" value="ECO:0007669"/>
    <property type="project" value="UniProtKB-KW"/>
</dbReference>
<evidence type="ECO:0000256" key="11">
    <source>
        <dbReference type="ARBA" id="ARBA00022840"/>
    </source>
</evidence>
<comment type="cofactor">
    <cofactor evidence="2">
        <name>K(+)</name>
        <dbReference type="ChEBI" id="CHEBI:29103"/>
    </cofactor>
</comment>
<accession>A0A4R6P602</accession>
<comment type="subunit">
    <text evidence="5 16">Homodimer.</text>
</comment>
<comment type="cofactor">
    <cofactor evidence="16">
        <name>NH4(+)</name>
        <dbReference type="ChEBI" id="CHEBI:28938"/>
    </cofactor>
    <cofactor evidence="16">
        <name>K(+)</name>
        <dbReference type="ChEBI" id="CHEBI:29103"/>
    </cofactor>
    <text evidence="16">A monovalent cation. Ammonium or potassium.</text>
</comment>
<evidence type="ECO:0000256" key="1">
    <source>
        <dbReference type="ARBA" id="ARBA00001206"/>
    </source>
</evidence>
<feature type="binding site" evidence="16">
    <location>
        <position position="125"/>
    </location>
    <ligand>
        <name>K(+)</name>
        <dbReference type="ChEBI" id="CHEBI:29103"/>
    </ligand>
</feature>
<evidence type="ECO:0000256" key="12">
    <source>
        <dbReference type="ARBA" id="ARBA00022958"/>
    </source>
</evidence>
<feature type="binding site" evidence="16">
    <location>
        <position position="180"/>
    </location>
    <ligand>
        <name>substrate</name>
    </ligand>
</feature>
<dbReference type="Gene3D" id="3.30.420.40">
    <property type="match status" value="2"/>
</dbReference>
<dbReference type="NCBIfam" id="TIGR00671">
    <property type="entry name" value="baf"/>
    <property type="match status" value="1"/>
</dbReference>
<dbReference type="Proteomes" id="UP000295531">
    <property type="component" value="Unassembled WGS sequence"/>
</dbReference>
<feature type="binding site" evidence="16">
    <location>
        <begin position="5"/>
        <end position="12"/>
    </location>
    <ligand>
        <name>ATP</name>
        <dbReference type="ChEBI" id="CHEBI:30616"/>
    </ligand>
</feature>
<dbReference type="AlphaFoldDB" id="A0A4R6P602"/>
<dbReference type="Pfam" id="PF03309">
    <property type="entry name" value="Pan_kinase"/>
    <property type="match status" value="1"/>
</dbReference>
<evidence type="ECO:0000256" key="8">
    <source>
        <dbReference type="ARBA" id="ARBA00022679"/>
    </source>
</evidence>
<evidence type="ECO:0000256" key="5">
    <source>
        <dbReference type="ARBA" id="ARBA00011738"/>
    </source>
</evidence>
<dbReference type="EC" id="2.7.1.33" evidence="6 16"/>
<keyword evidence="11 16" id="KW-0067">ATP-binding</keyword>
<comment type="catalytic activity">
    <reaction evidence="1 16">
        <text>(R)-pantothenate + ATP = (R)-4'-phosphopantothenate + ADP + H(+)</text>
        <dbReference type="Rhea" id="RHEA:16373"/>
        <dbReference type="ChEBI" id="CHEBI:10986"/>
        <dbReference type="ChEBI" id="CHEBI:15378"/>
        <dbReference type="ChEBI" id="CHEBI:29032"/>
        <dbReference type="ChEBI" id="CHEBI:30616"/>
        <dbReference type="ChEBI" id="CHEBI:456216"/>
        <dbReference type="EC" id="2.7.1.33"/>
    </reaction>
</comment>
<evidence type="ECO:0000313" key="17">
    <source>
        <dbReference type="EMBL" id="TDP33298.1"/>
    </source>
</evidence>